<dbReference type="InterPro" id="IPR011050">
    <property type="entry name" value="Pectin_lyase_fold/virulence"/>
</dbReference>
<accession>A0ABX7ER60</accession>
<gene>
    <name evidence="2" type="ORF">D4A92_02505</name>
</gene>
<name>A0ABX7ER60_9HYPH</name>
<evidence type="ECO:0000313" key="3">
    <source>
        <dbReference type="Proteomes" id="UP000596351"/>
    </source>
</evidence>
<dbReference type="SMART" id="SM00710">
    <property type="entry name" value="PbH1"/>
    <property type="match status" value="7"/>
</dbReference>
<dbReference type="EMBL" id="CP032405">
    <property type="protein sequence ID" value="QRF50396.1"/>
    <property type="molecule type" value="Genomic_DNA"/>
</dbReference>
<feature type="domain" description="Periplasmic copper-binding protein NosD beta helix" evidence="1">
    <location>
        <begin position="321"/>
        <end position="454"/>
    </location>
</feature>
<dbReference type="Pfam" id="PF05048">
    <property type="entry name" value="NosD"/>
    <property type="match status" value="1"/>
</dbReference>
<dbReference type="InterPro" id="IPR007742">
    <property type="entry name" value="NosD_dom"/>
</dbReference>
<protein>
    <submittedName>
        <fullName evidence="2">Right-handed parallel beta-helix repeat-containing protein</fullName>
    </submittedName>
</protein>
<dbReference type="Proteomes" id="UP000596351">
    <property type="component" value="Chromosome"/>
</dbReference>
<dbReference type="Gene3D" id="2.160.20.10">
    <property type="entry name" value="Single-stranded right-handed beta-helix, Pectin lyase-like"/>
    <property type="match status" value="1"/>
</dbReference>
<dbReference type="InterPro" id="IPR012334">
    <property type="entry name" value="Pectin_lyas_fold"/>
</dbReference>
<evidence type="ECO:0000259" key="1">
    <source>
        <dbReference type="Pfam" id="PF05048"/>
    </source>
</evidence>
<organism evidence="2 3">
    <name type="scientific">Rhizobium rosettiformans</name>
    <dbReference type="NCBI Taxonomy" id="1368430"/>
    <lineage>
        <taxon>Bacteria</taxon>
        <taxon>Pseudomonadati</taxon>
        <taxon>Pseudomonadota</taxon>
        <taxon>Alphaproteobacteria</taxon>
        <taxon>Hyphomicrobiales</taxon>
        <taxon>Rhizobiaceae</taxon>
        <taxon>Rhizobium/Agrobacterium group</taxon>
        <taxon>Rhizobium</taxon>
    </lineage>
</organism>
<proteinExistence type="predicted"/>
<dbReference type="NCBIfam" id="TIGR03804">
    <property type="entry name" value="para_beta_helix"/>
    <property type="match status" value="1"/>
</dbReference>
<reference evidence="2 3" key="1">
    <citation type="submission" date="2018-09" db="EMBL/GenBank/DDBJ databases">
        <title>Rhizobium sp. MAE2-X.</title>
        <authorList>
            <person name="Lee Y."/>
            <person name="Jeon C.O."/>
        </authorList>
    </citation>
    <scope>NUCLEOTIDE SEQUENCE [LARGE SCALE GENOMIC DNA]</scope>
    <source>
        <strain evidence="2 3">MAE2-X</strain>
    </source>
</reference>
<dbReference type="SUPFAM" id="SSF51126">
    <property type="entry name" value="Pectin lyase-like"/>
    <property type="match status" value="1"/>
</dbReference>
<dbReference type="RefSeq" id="WP_203017896.1">
    <property type="nucleotide sequence ID" value="NZ_CP032405.1"/>
</dbReference>
<dbReference type="InterPro" id="IPR022441">
    <property type="entry name" value="Para_beta_helix_rpt-2"/>
</dbReference>
<sequence length="502" mass="51838">MRKGLPLLLTLLMTSTAPGLRAESFGHADVDGLTRTVSEIRGQLRDPASRKDDLRALLSGRLAEVRQDGAETPLALDRLATAGKLHTVPIDFMLAQLRLQTARHFNVEIEKALANRAAPALFIRGGSMTLDQLLAEAANSHPGALEQKGEKVVSHWPIVIWSDSALVIAPGQSLELSTEDGAFILNSGLLTVDGGELSASDGTNPGLNAFRPFVATAMTGAVQARRAHFKNLGFGGSGATSGLSVLGAALFPSKIASYLTDSSFENMSGISLENTHRVVVSDNHFSGGTGPAIALKGVTGAQIRDNVITGTTEAQAIDVQNTSSAIDVTGNILIGNRGSGIFVANDARDIAITGNLLSGNGRGGVSVVRSACVTIADNIVLSNSQVGIKLRASHALTLSRNDLVANAGAGVSIIDQDENARVVVDGNVFTGNKSGIHGGAASEVALTANDFGGQSPILLDGEFAPYVPHLLRAAAGPDADSRALTIHANTSSADPVDCKTGS</sequence>
<evidence type="ECO:0000313" key="2">
    <source>
        <dbReference type="EMBL" id="QRF50396.1"/>
    </source>
</evidence>
<keyword evidence="3" id="KW-1185">Reference proteome</keyword>
<dbReference type="InterPro" id="IPR006626">
    <property type="entry name" value="PbH1"/>
</dbReference>